<dbReference type="RefSeq" id="WP_084112063.1">
    <property type="nucleotide sequence ID" value="NZ_FRAG01000051.1"/>
</dbReference>
<dbReference type="Gene3D" id="3.30.420.40">
    <property type="match status" value="2"/>
</dbReference>
<evidence type="ECO:0000259" key="1">
    <source>
        <dbReference type="Pfam" id="PF01869"/>
    </source>
</evidence>
<evidence type="ECO:0000313" key="3">
    <source>
        <dbReference type="Proteomes" id="UP000184465"/>
    </source>
</evidence>
<dbReference type="CDD" id="cd24007">
    <property type="entry name" value="ASKHA_NBD_eukNAGK-like"/>
    <property type="match status" value="1"/>
</dbReference>
<evidence type="ECO:0000313" key="2">
    <source>
        <dbReference type="EMBL" id="SHK36931.1"/>
    </source>
</evidence>
<gene>
    <name evidence="2" type="ORF">SAMN02745912_03101</name>
</gene>
<name>A0A1M6RWV4_PARC5</name>
<dbReference type="SUPFAM" id="SSF53067">
    <property type="entry name" value="Actin-like ATPase domain"/>
    <property type="match status" value="2"/>
</dbReference>
<reference evidence="2 3" key="1">
    <citation type="submission" date="2016-11" db="EMBL/GenBank/DDBJ databases">
        <authorList>
            <person name="Jaros S."/>
            <person name="Januszkiewicz K."/>
            <person name="Wedrychowicz H."/>
        </authorList>
    </citation>
    <scope>NUCLEOTIDE SEQUENCE [LARGE SCALE GENOMIC DNA]</scope>
    <source>
        <strain evidence="2 3">DSM 15212</strain>
    </source>
</reference>
<dbReference type="InterPro" id="IPR043129">
    <property type="entry name" value="ATPase_NBD"/>
</dbReference>
<dbReference type="OrthoDB" id="9772633at2"/>
<sequence>MVDYILAVDGGGSKTAFCIADVEKKNKVYFYTGSTSFKSVGIKEAQKNLELGLGKIQRNMDITFDKIKYSVFGLSGIDCDKDYEILARVIMKAGVKENFYLCNDSELALYAASDIPGIIVIAGTGSIVLGINSEGKKIRIGGWSYDFSDLGSGFWIGKEILKYTVLYCDGCYSYHPIFSRILSYYNIDKFKALPVFLTGRKNNYPEIASLARLVIEGGKREESLPLKILDEAAYYLAQYTYSVYKGLSLNNTDINIVMSGGVMKNQVVMERFKIKLTDKIGSQDKISFITVDKEPVDGGIVMAQKILHNGMIH</sequence>
<dbReference type="STRING" id="1121301.SAMN02745912_03101"/>
<dbReference type="InterPro" id="IPR052519">
    <property type="entry name" value="Euk-type_GlcNAc_Kinase"/>
</dbReference>
<dbReference type="EMBL" id="FRAG01000051">
    <property type="protein sequence ID" value="SHK36931.1"/>
    <property type="molecule type" value="Genomic_DNA"/>
</dbReference>
<proteinExistence type="predicted"/>
<dbReference type="InterPro" id="IPR002731">
    <property type="entry name" value="ATPase_BadF"/>
</dbReference>
<keyword evidence="3" id="KW-1185">Reference proteome</keyword>
<dbReference type="PANTHER" id="PTHR43190">
    <property type="entry name" value="N-ACETYL-D-GLUCOSAMINE KINASE"/>
    <property type="match status" value="1"/>
</dbReference>
<dbReference type="AlphaFoldDB" id="A0A1M6RWV4"/>
<dbReference type="Proteomes" id="UP000184465">
    <property type="component" value="Unassembled WGS sequence"/>
</dbReference>
<protein>
    <submittedName>
        <fullName evidence="2">BadF-type ATPase</fullName>
    </submittedName>
</protein>
<organism evidence="2 3">
    <name type="scientific">Paramaledivibacter caminithermalis (strain DSM 15212 / CIP 107654 / DViRD3)</name>
    <name type="common">Clostridium caminithermale</name>
    <dbReference type="NCBI Taxonomy" id="1121301"/>
    <lineage>
        <taxon>Bacteria</taxon>
        <taxon>Bacillati</taxon>
        <taxon>Bacillota</taxon>
        <taxon>Clostridia</taxon>
        <taxon>Peptostreptococcales</taxon>
        <taxon>Caminicellaceae</taxon>
        <taxon>Paramaledivibacter</taxon>
    </lineage>
</organism>
<accession>A0A1M6RWV4</accession>
<dbReference type="Pfam" id="PF01869">
    <property type="entry name" value="BcrAD_BadFG"/>
    <property type="match status" value="1"/>
</dbReference>
<feature type="domain" description="ATPase BadF/BadG/BcrA/BcrD type" evidence="1">
    <location>
        <begin position="8"/>
        <end position="283"/>
    </location>
</feature>
<dbReference type="PANTHER" id="PTHR43190:SF3">
    <property type="entry name" value="N-ACETYL-D-GLUCOSAMINE KINASE"/>
    <property type="match status" value="1"/>
</dbReference>